<evidence type="ECO:0000256" key="5">
    <source>
        <dbReference type="ARBA" id="ARBA00022777"/>
    </source>
</evidence>
<dbReference type="GO" id="GO:0004674">
    <property type="term" value="F:protein serine/threonine kinase activity"/>
    <property type="evidence" value="ECO:0007669"/>
    <property type="project" value="UniProtKB-EC"/>
</dbReference>
<keyword evidence="8" id="KW-0812">Transmembrane</keyword>
<dbReference type="Gene3D" id="1.10.510.10">
    <property type="entry name" value="Transferase(Phosphotransferase) domain 1"/>
    <property type="match status" value="1"/>
</dbReference>
<dbReference type="InterPro" id="IPR000719">
    <property type="entry name" value="Prot_kinase_dom"/>
</dbReference>
<keyword evidence="5 10" id="KW-0418">Kinase</keyword>
<evidence type="ECO:0000259" key="9">
    <source>
        <dbReference type="PROSITE" id="PS50011"/>
    </source>
</evidence>
<dbReference type="InterPro" id="IPR017441">
    <property type="entry name" value="Protein_kinase_ATP_BS"/>
</dbReference>
<dbReference type="InterPro" id="IPR008271">
    <property type="entry name" value="Ser/Thr_kinase_AS"/>
</dbReference>
<evidence type="ECO:0000256" key="7">
    <source>
        <dbReference type="PROSITE-ProRule" id="PRU10141"/>
    </source>
</evidence>
<keyword evidence="8" id="KW-1133">Transmembrane helix</keyword>
<dbReference type="PANTHER" id="PTHR43289:SF6">
    <property type="entry name" value="SERINE_THREONINE-PROTEIN KINASE NEKL-3"/>
    <property type="match status" value="1"/>
</dbReference>
<dbReference type="SMART" id="SM00220">
    <property type="entry name" value="S_TKc"/>
    <property type="match status" value="1"/>
</dbReference>
<evidence type="ECO:0000256" key="2">
    <source>
        <dbReference type="ARBA" id="ARBA00022527"/>
    </source>
</evidence>
<dbReference type="PROSITE" id="PS00107">
    <property type="entry name" value="PROTEIN_KINASE_ATP"/>
    <property type="match status" value="1"/>
</dbReference>
<sequence>MGRTLAQGQVFAGYRIERLLGAGGMGEVYLARDRDLPRFTALKVLNPAIGDSEGARRRFLLEADTVARLSHPNIVTVYARGQEGDRLWMAMQYVEGTDVAAVLQNGPIHPEHAVTIVGEAAKALDFAHRAGVLHRDVKPANILLAQDASQQVLLADFGIAKLMDHTSNLTHTGEVHASFRYAAPEQLDSTVAVDQRADVYALGCTLFHMLTGVPPFPGTAPSQLIHGHLNLPVPQPSRQSGWLPTGFDAVIARAMAKNPHDRFGSCGELATAARHVLHGSTSGGSTPTPNAKSGKGSTVAAVTAALALAIAGGAAGFVWYHNKSENEHARSADGARDQACAFSRVMLSLDYNDFQSYRKAVLDGSTGELKDKLTSQMETFEKTSAQNHSRTRATDVQCFTKNTDPDQVDVAVFTNQSYTNDLTPVPASQQSSMMLTMQFVDGRWLAAKSAAMTPEK</sequence>
<reference evidence="10 11" key="1">
    <citation type="submission" date="2024-10" db="EMBL/GenBank/DDBJ databases">
        <title>The Natural Products Discovery Center: Release of the First 8490 Sequenced Strains for Exploring Actinobacteria Biosynthetic Diversity.</title>
        <authorList>
            <person name="Kalkreuter E."/>
            <person name="Kautsar S.A."/>
            <person name="Yang D."/>
            <person name="Bader C.D."/>
            <person name="Teijaro C.N."/>
            <person name="Fluegel L."/>
            <person name="Davis C.M."/>
            <person name="Simpson J.R."/>
            <person name="Lauterbach L."/>
            <person name="Steele A.D."/>
            <person name="Gui C."/>
            <person name="Meng S."/>
            <person name="Li G."/>
            <person name="Viehrig K."/>
            <person name="Ye F."/>
            <person name="Su P."/>
            <person name="Kiefer A.F."/>
            <person name="Nichols A."/>
            <person name="Cepeda A.J."/>
            <person name="Yan W."/>
            <person name="Fan B."/>
            <person name="Jiang Y."/>
            <person name="Adhikari A."/>
            <person name="Zheng C.-J."/>
            <person name="Schuster L."/>
            <person name="Cowan T.M."/>
            <person name="Smanski M.J."/>
            <person name="Chevrette M.G."/>
            <person name="De Carvalho L.P.S."/>
            <person name="Shen B."/>
        </authorList>
    </citation>
    <scope>NUCLEOTIDE SEQUENCE [LARGE SCALE GENOMIC DNA]</scope>
    <source>
        <strain evidence="10 11">NPDC001867</strain>
    </source>
</reference>
<evidence type="ECO:0000256" key="6">
    <source>
        <dbReference type="ARBA" id="ARBA00022840"/>
    </source>
</evidence>
<evidence type="ECO:0000256" key="8">
    <source>
        <dbReference type="SAM" id="Phobius"/>
    </source>
</evidence>
<proteinExistence type="predicted"/>
<keyword evidence="11" id="KW-1185">Reference proteome</keyword>
<feature type="transmembrane region" description="Helical" evidence="8">
    <location>
        <begin position="299"/>
        <end position="320"/>
    </location>
</feature>
<evidence type="ECO:0000256" key="1">
    <source>
        <dbReference type="ARBA" id="ARBA00012513"/>
    </source>
</evidence>
<dbReference type="Gene3D" id="3.30.200.20">
    <property type="entry name" value="Phosphorylase Kinase, domain 1"/>
    <property type="match status" value="1"/>
</dbReference>
<keyword evidence="8" id="KW-0472">Membrane</keyword>
<dbReference type="SUPFAM" id="SSF56112">
    <property type="entry name" value="Protein kinase-like (PK-like)"/>
    <property type="match status" value="1"/>
</dbReference>
<dbReference type="EC" id="2.7.11.1" evidence="1"/>
<protein>
    <recommendedName>
        <fullName evidence="1">non-specific serine/threonine protein kinase</fullName>
        <ecNumber evidence="1">2.7.11.1</ecNumber>
    </recommendedName>
</protein>
<evidence type="ECO:0000256" key="3">
    <source>
        <dbReference type="ARBA" id="ARBA00022679"/>
    </source>
</evidence>
<dbReference type="InterPro" id="IPR011009">
    <property type="entry name" value="Kinase-like_dom_sf"/>
</dbReference>
<name>A0ABW6T7I3_9NOCA</name>
<accession>A0ABW6T7I3</accession>
<dbReference type="Proteomes" id="UP001602089">
    <property type="component" value="Unassembled WGS sequence"/>
</dbReference>
<keyword evidence="2" id="KW-0723">Serine/threonine-protein kinase</keyword>
<dbReference type="PROSITE" id="PS00108">
    <property type="entry name" value="PROTEIN_KINASE_ST"/>
    <property type="match status" value="1"/>
</dbReference>
<dbReference type="EMBL" id="JBIATK010000001">
    <property type="protein sequence ID" value="MFF4022081.1"/>
    <property type="molecule type" value="Genomic_DNA"/>
</dbReference>
<dbReference type="PROSITE" id="PS50011">
    <property type="entry name" value="PROTEIN_KINASE_DOM"/>
    <property type="match status" value="1"/>
</dbReference>
<dbReference type="RefSeq" id="WP_063029344.1">
    <property type="nucleotide sequence ID" value="NZ_JBIATK010000001.1"/>
</dbReference>
<keyword evidence="6 7" id="KW-0067">ATP-binding</keyword>
<feature type="binding site" evidence="7">
    <location>
        <position position="43"/>
    </location>
    <ligand>
        <name>ATP</name>
        <dbReference type="ChEBI" id="CHEBI:30616"/>
    </ligand>
</feature>
<dbReference type="CDD" id="cd14014">
    <property type="entry name" value="STKc_PknB_like"/>
    <property type="match status" value="1"/>
</dbReference>
<dbReference type="PANTHER" id="PTHR43289">
    <property type="entry name" value="MITOGEN-ACTIVATED PROTEIN KINASE KINASE KINASE 20-RELATED"/>
    <property type="match status" value="1"/>
</dbReference>
<feature type="domain" description="Protein kinase" evidence="9">
    <location>
        <begin position="14"/>
        <end position="278"/>
    </location>
</feature>
<evidence type="ECO:0000256" key="4">
    <source>
        <dbReference type="ARBA" id="ARBA00022741"/>
    </source>
</evidence>
<evidence type="ECO:0000313" key="10">
    <source>
        <dbReference type="EMBL" id="MFF4022081.1"/>
    </source>
</evidence>
<gene>
    <name evidence="10" type="ORF">ACFYY5_04480</name>
</gene>
<comment type="caution">
    <text evidence="10">The sequence shown here is derived from an EMBL/GenBank/DDBJ whole genome shotgun (WGS) entry which is preliminary data.</text>
</comment>
<dbReference type="Pfam" id="PF00069">
    <property type="entry name" value="Pkinase"/>
    <property type="match status" value="1"/>
</dbReference>
<organism evidence="10 11">
    <name type="scientific">Nocardia elegans</name>
    <dbReference type="NCBI Taxonomy" id="300029"/>
    <lineage>
        <taxon>Bacteria</taxon>
        <taxon>Bacillati</taxon>
        <taxon>Actinomycetota</taxon>
        <taxon>Actinomycetes</taxon>
        <taxon>Mycobacteriales</taxon>
        <taxon>Nocardiaceae</taxon>
        <taxon>Nocardia</taxon>
    </lineage>
</organism>
<evidence type="ECO:0000313" key="11">
    <source>
        <dbReference type="Proteomes" id="UP001602089"/>
    </source>
</evidence>
<keyword evidence="4 7" id="KW-0547">Nucleotide-binding</keyword>
<keyword evidence="3 10" id="KW-0808">Transferase</keyword>